<comment type="subcellular location">
    <subcellularLocation>
        <location evidence="1">Membrane</location>
        <topology evidence="1">Multi-pass membrane protein</topology>
    </subcellularLocation>
</comment>
<sequence>MASTTQEGEGRWDDDVQEDEVHLDTPFLESTLAWQALPAYHQRDAPLPLAPYERRRVIVRTVVTTVALFAFSVIVVLLILLLALPPMTPEDRAVLRLPRSMHQLQEMSAVCAKYNEEHRNAVLFAWVSVFLFLQTFSIPGAMYMSILAGALWKVPLALPLVCACIATGASLCYLLSWHVGAIFRAIPRWQHRVEAWKTTTQQYRHHMLSYLTMLRMMPVPPHFLVNIMAPHLGIPLSTFWWSTLLGVFCSSLVYTAIGEELGQLAGPQAFHIFTWRNAMLMVLVLMAATLPGMLKSRVQAPEAPRAPGSIRLDEEAPSASSSRAWPSWTALRRAWPWRAVRPAPRPPSFPTERPDEERDESTMVWRTVDRDTSYLPMDADNEHTWQRDESARLLSYAQRASEFAGQVPSSLAAWWRRPSQRA</sequence>
<evidence type="ECO:0000313" key="10">
    <source>
        <dbReference type="Proteomes" id="UP001213623"/>
    </source>
</evidence>
<evidence type="ECO:0000256" key="4">
    <source>
        <dbReference type="ARBA" id="ARBA00023136"/>
    </source>
</evidence>
<evidence type="ECO:0000256" key="1">
    <source>
        <dbReference type="ARBA" id="ARBA00004141"/>
    </source>
</evidence>
<dbReference type="AlphaFoldDB" id="A0AAF0EQU3"/>
<feature type="transmembrane region" description="Helical" evidence="7">
    <location>
        <begin position="123"/>
        <end position="152"/>
    </location>
</feature>
<evidence type="ECO:0000256" key="7">
    <source>
        <dbReference type="SAM" id="Phobius"/>
    </source>
</evidence>
<keyword evidence="3 7" id="KW-1133">Transmembrane helix</keyword>
<feature type="transmembrane region" description="Helical" evidence="7">
    <location>
        <begin position="239"/>
        <end position="257"/>
    </location>
</feature>
<dbReference type="GO" id="GO:0000045">
    <property type="term" value="P:autophagosome assembly"/>
    <property type="evidence" value="ECO:0007669"/>
    <property type="project" value="TreeGrafter"/>
</dbReference>
<organism evidence="9 10">
    <name type="scientific">Malassezia nana</name>
    <dbReference type="NCBI Taxonomy" id="180528"/>
    <lineage>
        <taxon>Eukaryota</taxon>
        <taxon>Fungi</taxon>
        <taxon>Dikarya</taxon>
        <taxon>Basidiomycota</taxon>
        <taxon>Ustilaginomycotina</taxon>
        <taxon>Malasseziomycetes</taxon>
        <taxon>Malasseziales</taxon>
        <taxon>Malasseziaceae</taxon>
        <taxon>Malassezia</taxon>
    </lineage>
</organism>
<feature type="transmembrane region" description="Helical" evidence="7">
    <location>
        <begin position="57"/>
        <end position="84"/>
    </location>
</feature>
<name>A0AAF0EQU3_9BASI</name>
<feature type="domain" description="VTT" evidence="8">
    <location>
        <begin position="138"/>
        <end position="259"/>
    </location>
</feature>
<evidence type="ECO:0000256" key="6">
    <source>
        <dbReference type="SAM" id="MobiDB-lite"/>
    </source>
</evidence>
<feature type="transmembrane region" description="Helical" evidence="7">
    <location>
        <begin position="158"/>
        <end position="186"/>
    </location>
</feature>
<feature type="region of interest" description="Disordered" evidence="6">
    <location>
        <begin position="342"/>
        <end position="362"/>
    </location>
</feature>
<feature type="transmembrane region" description="Helical" evidence="7">
    <location>
        <begin position="278"/>
        <end position="294"/>
    </location>
</feature>
<dbReference type="PANTHER" id="PTHR43220:SF18">
    <property type="entry name" value="TRANSMEMBRANE PROTEIN 41B"/>
    <property type="match status" value="1"/>
</dbReference>
<keyword evidence="10" id="KW-1185">Reference proteome</keyword>
<evidence type="ECO:0000313" key="9">
    <source>
        <dbReference type="EMBL" id="WFD26537.1"/>
    </source>
</evidence>
<dbReference type="InterPro" id="IPR032816">
    <property type="entry name" value="VTT_dom"/>
</dbReference>
<proteinExistence type="inferred from homology"/>
<evidence type="ECO:0000256" key="5">
    <source>
        <dbReference type="ARBA" id="ARBA00025797"/>
    </source>
</evidence>
<gene>
    <name evidence="9" type="ORF">MNAN1_001520</name>
</gene>
<dbReference type="Pfam" id="PF09335">
    <property type="entry name" value="VTT_dom"/>
    <property type="match status" value="1"/>
</dbReference>
<dbReference type="Proteomes" id="UP001213623">
    <property type="component" value="Chromosome 3"/>
</dbReference>
<dbReference type="EMBL" id="CP119894">
    <property type="protein sequence ID" value="WFD26537.1"/>
    <property type="molecule type" value="Genomic_DNA"/>
</dbReference>
<evidence type="ECO:0000256" key="2">
    <source>
        <dbReference type="ARBA" id="ARBA00022692"/>
    </source>
</evidence>
<evidence type="ECO:0000259" key="8">
    <source>
        <dbReference type="Pfam" id="PF09335"/>
    </source>
</evidence>
<protein>
    <recommendedName>
        <fullName evidence="8">VTT domain-containing protein</fullName>
    </recommendedName>
</protein>
<reference evidence="9" key="1">
    <citation type="submission" date="2023-03" db="EMBL/GenBank/DDBJ databases">
        <title>Mating type loci evolution in Malassezia.</title>
        <authorList>
            <person name="Coelho M.A."/>
        </authorList>
    </citation>
    <scope>NUCLEOTIDE SEQUENCE</scope>
    <source>
        <strain evidence="9">CBS 9557</strain>
    </source>
</reference>
<keyword evidence="4 7" id="KW-0472">Membrane</keyword>
<accession>A0AAF0EQU3</accession>
<comment type="similarity">
    <text evidence="5">Belongs to the TMEM41 family.</text>
</comment>
<dbReference type="GO" id="GO:0005789">
    <property type="term" value="C:endoplasmic reticulum membrane"/>
    <property type="evidence" value="ECO:0007669"/>
    <property type="project" value="TreeGrafter"/>
</dbReference>
<keyword evidence="2 7" id="KW-0812">Transmembrane</keyword>
<dbReference type="InterPro" id="IPR045014">
    <property type="entry name" value="TM41A/B"/>
</dbReference>
<dbReference type="PANTHER" id="PTHR43220">
    <property type="match status" value="1"/>
</dbReference>
<evidence type="ECO:0000256" key="3">
    <source>
        <dbReference type="ARBA" id="ARBA00022989"/>
    </source>
</evidence>